<dbReference type="NCBIfam" id="NF038353">
    <property type="entry name" value="FxLYD_dom"/>
    <property type="match status" value="1"/>
</dbReference>
<dbReference type="Proteomes" id="UP000243688">
    <property type="component" value="Unassembled WGS sequence"/>
</dbReference>
<proteinExistence type="predicted"/>
<dbReference type="AlphaFoldDB" id="A0A2A6DZA8"/>
<evidence type="ECO:0000313" key="1">
    <source>
        <dbReference type="EMBL" id="PDO10022.1"/>
    </source>
</evidence>
<reference evidence="1 2" key="1">
    <citation type="submission" date="2016-12" db="EMBL/GenBank/DDBJ databases">
        <title>Candidatus Reconcilibacillus cellulovorans genome.</title>
        <authorList>
            <person name="Kolinko S."/>
            <person name="Wu Y.-W."/>
            <person name="Tachea F."/>
            <person name="Denzel E."/>
            <person name="Hiras J."/>
            <person name="Baecker N."/>
            <person name="Chan L.J."/>
            <person name="Eichorst S.A."/>
            <person name="Frey D."/>
            <person name="Adams P.D."/>
            <person name="Pray T."/>
            <person name="Tanjore D."/>
            <person name="Petzold C.J."/>
            <person name="Gladden J.M."/>
            <person name="Simmons B.A."/>
            <person name="Singer S.W."/>
        </authorList>
    </citation>
    <scope>NUCLEOTIDE SEQUENCE [LARGE SCALE GENOMIC DNA]</scope>
    <source>
        <strain evidence="1">JTherm</strain>
    </source>
</reference>
<dbReference type="InterPro" id="IPR047676">
    <property type="entry name" value="FxLYD_dom"/>
</dbReference>
<name>A0A2A6DZA8_9BACL</name>
<accession>A0A2A6DZA8</accession>
<organism evidence="1 2">
    <name type="scientific">Candidatus Reconcilbacillus cellulovorans</name>
    <dbReference type="NCBI Taxonomy" id="1906605"/>
    <lineage>
        <taxon>Bacteria</taxon>
        <taxon>Bacillati</taxon>
        <taxon>Bacillota</taxon>
        <taxon>Bacilli</taxon>
        <taxon>Bacillales</taxon>
        <taxon>Paenibacillaceae</taxon>
        <taxon>Candidatus Reconcilbacillus</taxon>
    </lineage>
</organism>
<protein>
    <submittedName>
        <fullName evidence="1">Uncharacterized protein</fullName>
    </submittedName>
</protein>
<evidence type="ECO:0000313" key="2">
    <source>
        <dbReference type="Proteomes" id="UP000243688"/>
    </source>
</evidence>
<dbReference type="EMBL" id="MOXJ01000021">
    <property type="protein sequence ID" value="PDO10022.1"/>
    <property type="molecule type" value="Genomic_DNA"/>
</dbReference>
<gene>
    <name evidence="1" type="ORF">BLM47_09415</name>
</gene>
<comment type="caution">
    <text evidence="1">The sequence shown here is derived from an EMBL/GenBank/DDBJ whole genome shotgun (WGS) entry which is preliminary data.</text>
</comment>
<sequence>MVKGKRRIIFLLFVFLFIIPVVITAESIDEIKLNKIKLKMPKEPTPGELYGMDESFFKTNVVLNEPPESVKEADKIPLEKRKSFFMGFEGRFATDQVKGDEVIILQDTLNIPDSGKWKIKGLVRNEMTFLVKNIKVEAVLYDENGKILDKVNGNSKIKNIRPGEAAPVVLESDIETSKVKRVEWNVKVVGTSAEVDRDGIVLIADAIPFGVPEYKGFKRQDPPNPYTLITTLRNLSKKDWRSAELVVAWVNPEGKVVEVQTAPLAEDYNGVVAGGSAVFQDIIIHDPTVGLQLNESEIMTWVVGYP</sequence>